<accession>A0A180GRS3</accession>
<dbReference type="PANTHER" id="PTHR33069">
    <property type="entry name" value="CHROMOSOME 7, WHOLE GENOME SHOTGUN SEQUENCE-RELATED"/>
    <property type="match status" value="1"/>
</dbReference>
<proteinExistence type="predicted"/>
<gene>
    <name evidence="1" type="ORF">PTTG_12585</name>
</gene>
<protein>
    <submittedName>
        <fullName evidence="1 2">Uncharacterized protein</fullName>
    </submittedName>
</protein>
<name>A0A180GRS3_PUCT1</name>
<sequence>MTGHQAAQSGPTALYNPGCPEYRGDVAEVEVEFGGQNRRSGNASFLGTAVAGLYRPSRVHNPLDARYRPIVEGTQPSRCPVQTGHREYATLMPGELFIQIISPNFLHTWAELAQKKSPSEYAAKFFGRLAEYDYNRVLTDTQADLSIERLRSKKYLLTELHSTLLPSLQYHITSLSQVLGDSNAVRLNPGYIMPLVIVIQPSLEMTLDRIICVINDIIPGTQYEPTLTNDQHFKELKRHRIRGLDLSIRNELKTNLGSFLLDCRRVIETLMLPADDHTHVRAPYDGQLLWSIESVVKWSKAPELHPIYDQWKVALQNIDFALNDAFFMVVPDQGLFAESVIELLQSFIPVLKLSRNVFSSTRFIRRISCQNG</sequence>
<dbReference type="AlphaFoldDB" id="A0A180GRS3"/>
<reference evidence="1" key="1">
    <citation type="submission" date="2009-11" db="EMBL/GenBank/DDBJ databases">
        <authorList>
            <consortium name="The Broad Institute Genome Sequencing Platform"/>
            <person name="Ward D."/>
            <person name="Feldgarden M."/>
            <person name="Earl A."/>
            <person name="Young S.K."/>
            <person name="Zeng Q."/>
            <person name="Koehrsen M."/>
            <person name="Alvarado L."/>
            <person name="Berlin A."/>
            <person name="Bochicchio J."/>
            <person name="Borenstein D."/>
            <person name="Chapman S.B."/>
            <person name="Chen Z."/>
            <person name="Engels R."/>
            <person name="Freedman E."/>
            <person name="Gellesch M."/>
            <person name="Goldberg J."/>
            <person name="Griggs A."/>
            <person name="Gujja S."/>
            <person name="Heilman E."/>
            <person name="Heiman D."/>
            <person name="Hepburn T."/>
            <person name="Howarth C."/>
            <person name="Jen D."/>
            <person name="Larson L."/>
            <person name="Lewis B."/>
            <person name="Mehta T."/>
            <person name="Park D."/>
            <person name="Pearson M."/>
            <person name="Roberts A."/>
            <person name="Saif S."/>
            <person name="Shea T."/>
            <person name="Shenoy N."/>
            <person name="Sisk P."/>
            <person name="Stolte C."/>
            <person name="Sykes S."/>
            <person name="Thomson T."/>
            <person name="Walk T."/>
            <person name="White J."/>
            <person name="Yandava C."/>
            <person name="Izard J."/>
            <person name="Baranova O.V."/>
            <person name="Blanton J.M."/>
            <person name="Tanner A.C."/>
            <person name="Dewhirst F.E."/>
            <person name="Haas B."/>
            <person name="Nusbaum C."/>
            <person name="Birren B."/>
        </authorList>
    </citation>
    <scope>NUCLEOTIDE SEQUENCE [LARGE SCALE GENOMIC DNA]</scope>
    <source>
        <strain evidence="1">1-1 BBBD Race 1</strain>
    </source>
</reference>
<dbReference type="PANTHER" id="PTHR33069:SF3">
    <property type="entry name" value="DYNEIN HEAVY CHAIN TAIL DOMAIN-CONTAINING PROTEIN"/>
    <property type="match status" value="1"/>
</dbReference>
<dbReference type="VEuPathDB" id="FungiDB:PTTG_12585"/>
<keyword evidence="3" id="KW-1185">Reference proteome</keyword>
<dbReference type="EnsemblFungi" id="PTTG_12585-t43_1">
    <property type="protein sequence ID" value="PTTG_12585-t43_1-p1"/>
    <property type="gene ID" value="PTTG_12585"/>
</dbReference>
<organism evidence="1">
    <name type="scientific">Puccinia triticina (isolate 1-1 / race 1 (BBBD))</name>
    <name type="common">Brown leaf rust fungus</name>
    <dbReference type="NCBI Taxonomy" id="630390"/>
    <lineage>
        <taxon>Eukaryota</taxon>
        <taxon>Fungi</taxon>
        <taxon>Dikarya</taxon>
        <taxon>Basidiomycota</taxon>
        <taxon>Pucciniomycotina</taxon>
        <taxon>Pucciniomycetes</taxon>
        <taxon>Pucciniales</taxon>
        <taxon>Pucciniaceae</taxon>
        <taxon>Puccinia</taxon>
    </lineage>
</organism>
<evidence type="ECO:0000313" key="2">
    <source>
        <dbReference type="EnsemblFungi" id="PTTG_12585-t43_1-p1"/>
    </source>
</evidence>
<evidence type="ECO:0000313" key="3">
    <source>
        <dbReference type="Proteomes" id="UP000005240"/>
    </source>
</evidence>
<dbReference type="EMBL" id="ADAS02000028">
    <property type="protein sequence ID" value="OAV95527.1"/>
    <property type="molecule type" value="Genomic_DNA"/>
</dbReference>
<reference evidence="2 3" key="3">
    <citation type="journal article" date="2017" name="G3 (Bethesda)">
        <title>Comparative analysis highlights variable genome content of wheat rusts and divergence of the mating loci.</title>
        <authorList>
            <person name="Cuomo C.A."/>
            <person name="Bakkeren G."/>
            <person name="Khalil H.B."/>
            <person name="Panwar V."/>
            <person name="Joly D."/>
            <person name="Linning R."/>
            <person name="Sakthikumar S."/>
            <person name="Song X."/>
            <person name="Adiconis X."/>
            <person name="Fan L."/>
            <person name="Goldberg J.M."/>
            <person name="Levin J.Z."/>
            <person name="Young S."/>
            <person name="Zeng Q."/>
            <person name="Anikster Y."/>
            <person name="Bruce M."/>
            <person name="Wang M."/>
            <person name="Yin C."/>
            <person name="McCallum B."/>
            <person name="Szabo L.J."/>
            <person name="Hulbert S."/>
            <person name="Chen X."/>
            <person name="Fellers J.P."/>
        </authorList>
    </citation>
    <scope>NUCLEOTIDE SEQUENCE</scope>
    <source>
        <strain evidence="3">Isolate 1-1 / race 1 (BBBD)</strain>
        <strain evidence="2">isolate 1-1 / race 1 (BBBD)</strain>
    </source>
</reference>
<dbReference type="Proteomes" id="UP000005240">
    <property type="component" value="Unassembled WGS sequence"/>
</dbReference>
<evidence type="ECO:0000313" key="1">
    <source>
        <dbReference type="EMBL" id="OAV95527.1"/>
    </source>
</evidence>
<reference evidence="2" key="4">
    <citation type="submission" date="2025-05" db="UniProtKB">
        <authorList>
            <consortium name="EnsemblFungi"/>
        </authorList>
    </citation>
    <scope>IDENTIFICATION</scope>
    <source>
        <strain evidence="2">isolate 1-1 / race 1 (BBBD)</strain>
    </source>
</reference>
<dbReference type="OrthoDB" id="2509905at2759"/>
<reference evidence="1" key="2">
    <citation type="submission" date="2016-05" db="EMBL/GenBank/DDBJ databases">
        <title>Comparative analysis highlights variable genome content of wheat rusts and divergence of the mating loci.</title>
        <authorList>
            <person name="Cuomo C.A."/>
            <person name="Bakkeren G."/>
            <person name="Szabo L."/>
            <person name="Khalil H."/>
            <person name="Joly D."/>
            <person name="Goldberg J."/>
            <person name="Young S."/>
            <person name="Zeng Q."/>
            <person name="Fellers J."/>
        </authorList>
    </citation>
    <scope>NUCLEOTIDE SEQUENCE [LARGE SCALE GENOMIC DNA]</scope>
    <source>
        <strain evidence="1">1-1 BBBD Race 1</strain>
    </source>
</reference>